<feature type="repeat" description="ANK" evidence="3">
    <location>
        <begin position="163"/>
        <end position="195"/>
    </location>
</feature>
<dbReference type="PANTHER" id="PTHR24201">
    <property type="entry name" value="ANK_REP_REGION DOMAIN-CONTAINING PROTEIN"/>
    <property type="match status" value="1"/>
</dbReference>
<dbReference type="PROSITE" id="PS50297">
    <property type="entry name" value="ANK_REP_REGION"/>
    <property type="match status" value="2"/>
</dbReference>
<proteinExistence type="predicted"/>
<accession>R7UUC2</accession>
<keyword evidence="1" id="KW-0677">Repeat</keyword>
<reference evidence="5" key="3">
    <citation type="submission" date="2015-06" db="UniProtKB">
        <authorList>
            <consortium name="EnsemblMetazoa"/>
        </authorList>
    </citation>
    <scope>IDENTIFICATION</scope>
</reference>
<keyword evidence="2 3" id="KW-0040">ANK repeat</keyword>
<organism evidence="4">
    <name type="scientific">Capitella teleta</name>
    <name type="common">Polychaete worm</name>
    <dbReference type="NCBI Taxonomy" id="283909"/>
    <lineage>
        <taxon>Eukaryota</taxon>
        <taxon>Metazoa</taxon>
        <taxon>Spiralia</taxon>
        <taxon>Lophotrochozoa</taxon>
        <taxon>Annelida</taxon>
        <taxon>Polychaeta</taxon>
        <taxon>Sedentaria</taxon>
        <taxon>Scolecida</taxon>
        <taxon>Capitellidae</taxon>
        <taxon>Capitella</taxon>
    </lineage>
</organism>
<evidence type="ECO:0000256" key="3">
    <source>
        <dbReference type="PROSITE-ProRule" id="PRU00023"/>
    </source>
</evidence>
<dbReference type="Gene3D" id="1.25.40.20">
    <property type="entry name" value="Ankyrin repeat-containing domain"/>
    <property type="match status" value="2"/>
</dbReference>
<reference evidence="4 6" key="2">
    <citation type="journal article" date="2013" name="Nature">
        <title>Insights into bilaterian evolution from three spiralian genomes.</title>
        <authorList>
            <person name="Simakov O."/>
            <person name="Marletaz F."/>
            <person name="Cho S.J."/>
            <person name="Edsinger-Gonzales E."/>
            <person name="Havlak P."/>
            <person name="Hellsten U."/>
            <person name="Kuo D.H."/>
            <person name="Larsson T."/>
            <person name="Lv J."/>
            <person name="Arendt D."/>
            <person name="Savage R."/>
            <person name="Osoegawa K."/>
            <person name="de Jong P."/>
            <person name="Grimwood J."/>
            <person name="Chapman J.A."/>
            <person name="Shapiro H."/>
            <person name="Aerts A."/>
            <person name="Otillar R.P."/>
            <person name="Terry A.Y."/>
            <person name="Boore J.L."/>
            <person name="Grigoriev I.V."/>
            <person name="Lindberg D.R."/>
            <person name="Seaver E.C."/>
            <person name="Weisblat D.A."/>
            <person name="Putnam N.H."/>
            <person name="Rokhsar D.S."/>
        </authorList>
    </citation>
    <scope>NUCLEOTIDE SEQUENCE</scope>
    <source>
        <strain evidence="4 6">I ESC-2004</strain>
    </source>
</reference>
<reference evidence="6" key="1">
    <citation type="submission" date="2012-12" db="EMBL/GenBank/DDBJ databases">
        <authorList>
            <person name="Hellsten U."/>
            <person name="Grimwood J."/>
            <person name="Chapman J.A."/>
            <person name="Shapiro H."/>
            <person name="Aerts A."/>
            <person name="Otillar R.P."/>
            <person name="Terry A.Y."/>
            <person name="Boore J.L."/>
            <person name="Simakov O."/>
            <person name="Marletaz F."/>
            <person name="Cho S.-J."/>
            <person name="Edsinger-Gonzales E."/>
            <person name="Havlak P."/>
            <person name="Kuo D.-H."/>
            <person name="Larsson T."/>
            <person name="Lv J."/>
            <person name="Arendt D."/>
            <person name="Savage R."/>
            <person name="Osoegawa K."/>
            <person name="de Jong P."/>
            <person name="Lindberg D.R."/>
            <person name="Seaver E.C."/>
            <person name="Weisblat D.A."/>
            <person name="Putnam N.H."/>
            <person name="Grigoriev I.V."/>
            <person name="Rokhsar D.S."/>
        </authorList>
    </citation>
    <scope>NUCLEOTIDE SEQUENCE</scope>
    <source>
        <strain evidence="6">I ESC-2004</strain>
    </source>
</reference>
<evidence type="ECO:0000256" key="2">
    <source>
        <dbReference type="ARBA" id="ARBA00023043"/>
    </source>
</evidence>
<dbReference type="AlphaFoldDB" id="R7UUC2"/>
<evidence type="ECO:0000313" key="6">
    <source>
        <dbReference type="Proteomes" id="UP000014760"/>
    </source>
</evidence>
<dbReference type="HOGENOM" id="CLU_000134_18_0_1"/>
<dbReference type="SMART" id="SM00248">
    <property type="entry name" value="ANK"/>
    <property type="match status" value="3"/>
</dbReference>
<evidence type="ECO:0000256" key="1">
    <source>
        <dbReference type="ARBA" id="ARBA00022737"/>
    </source>
</evidence>
<dbReference type="InterPro" id="IPR050776">
    <property type="entry name" value="Ank_Repeat/CDKN_Inhibitor"/>
</dbReference>
<sequence length="229" mass="25703">MCHMIHYQVTLLLHAHAVIETTNGEIPSFLHSAVAEEDVSLVRDILRRTKIHPNSKDEYGDDVGWTPLHHTLEVEDQKTQEEIMKLLIQGGANVNLKTKHGFTLVLHAMQNAVKNIFEGIFEPNQHGEFEDSILAKEEKQQIKEVFKEALIGEGTGVDLDDQNGLTPLLLASLKGNVLSVKRLLENKADPNQQDEFGHAALHYTLMLETDQRTKEETMELLIQAGADVT</sequence>
<protein>
    <submittedName>
        <fullName evidence="4 5">Uncharacterized protein</fullName>
    </submittedName>
</protein>
<evidence type="ECO:0000313" key="5">
    <source>
        <dbReference type="EnsemblMetazoa" id="CapteP214776"/>
    </source>
</evidence>
<dbReference type="STRING" id="283909.R7UUC2"/>
<gene>
    <name evidence="4" type="ORF">CAPTEDRAFT_214776</name>
</gene>
<dbReference type="OrthoDB" id="194358at2759"/>
<name>R7UUC2_CAPTE</name>
<dbReference type="InterPro" id="IPR036770">
    <property type="entry name" value="Ankyrin_rpt-contain_sf"/>
</dbReference>
<dbReference type="EMBL" id="AMQN01043261">
    <property type="status" value="NOT_ANNOTATED_CDS"/>
    <property type="molecule type" value="Genomic_DNA"/>
</dbReference>
<keyword evidence="6" id="KW-1185">Reference proteome</keyword>
<dbReference type="SUPFAM" id="SSF48403">
    <property type="entry name" value="Ankyrin repeat"/>
    <property type="match status" value="1"/>
</dbReference>
<dbReference type="EMBL" id="KB300246">
    <property type="protein sequence ID" value="ELU06991.1"/>
    <property type="molecule type" value="Genomic_DNA"/>
</dbReference>
<dbReference type="PROSITE" id="PS50088">
    <property type="entry name" value="ANK_REPEAT"/>
    <property type="match status" value="2"/>
</dbReference>
<dbReference type="Proteomes" id="UP000014760">
    <property type="component" value="Unassembled WGS sequence"/>
</dbReference>
<dbReference type="InterPro" id="IPR002110">
    <property type="entry name" value="Ankyrin_rpt"/>
</dbReference>
<feature type="repeat" description="ANK" evidence="3">
    <location>
        <begin position="63"/>
        <end position="99"/>
    </location>
</feature>
<dbReference type="EnsemblMetazoa" id="CapteT214776">
    <property type="protein sequence ID" value="CapteP214776"/>
    <property type="gene ID" value="CapteG214776"/>
</dbReference>
<dbReference type="Pfam" id="PF12796">
    <property type="entry name" value="Ank_2"/>
    <property type="match status" value="2"/>
</dbReference>
<evidence type="ECO:0000313" key="4">
    <source>
        <dbReference type="EMBL" id="ELU06991.1"/>
    </source>
</evidence>